<sequence>MNRDLDQAAAATVPQIYRDLVGGQASQAADRIVATNARVTDVARANRAWLQRVVRCLADRGVTQFLDIGSGVAETDSVHEIAQGINPATRVLYVDIDPETVRLTTAALHDNARTAAVAGDVNRIGELLDRLNAPDPHRVLDLDEPVAVLLAAVLHFVPDHHRAADALAALRDRLAPGSYLAISHGATEAFTAQEVARLQAVYRETSAVRPTPRDRQQVAGFFGDFEMLDPGVTWVSEWRPDGDPELPTFAESRMSGLHVGLARKR</sequence>
<dbReference type="GO" id="GO:0008168">
    <property type="term" value="F:methyltransferase activity"/>
    <property type="evidence" value="ECO:0007669"/>
    <property type="project" value="UniProtKB-KW"/>
</dbReference>
<protein>
    <submittedName>
        <fullName evidence="1">S-adenosyl methyltransferase</fullName>
    </submittedName>
</protein>
<dbReference type="InterPro" id="IPR029063">
    <property type="entry name" value="SAM-dependent_MTases_sf"/>
</dbReference>
<evidence type="ECO:0000313" key="2">
    <source>
        <dbReference type="Proteomes" id="UP000277671"/>
    </source>
</evidence>
<dbReference type="RefSeq" id="WP_170208530.1">
    <property type="nucleotide sequence ID" value="NZ_RBKT01000001.1"/>
</dbReference>
<gene>
    <name evidence="1" type="ORF">BDK92_1878</name>
</gene>
<organism evidence="1 2">
    <name type="scientific">Micromonospora pisi</name>
    <dbReference type="NCBI Taxonomy" id="589240"/>
    <lineage>
        <taxon>Bacteria</taxon>
        <taxon>Bacillati</taxon>
        <taxon>Actinomycetota</taxon>
        <taxon>Actinomycetes</taxon>
        <taxon>Micromonosporales</taxon>
        <taxon>Micromonosporaceae</taxon>
        <taxon>Micromonospora</taxon>
    </lineage>
</organism>
<dbReference type="Proteomes" id="UP000277671">
    <property type="component" value="Unassembled WGS sequence"/>
</dbReference>
<keyword evidence="1" id="KW-0808">Transferase</keyword>
<evidence type="ECO:0000313" key="1">
    <source>
        <dbReference type="EMBL" id="RKR87589.1"/>
    </source>
</evidence>
<dbReference type="Gene3D" id="3.40.50.150">
    <property type="entry name" value="Vaccinia Virus protein VP39"/>
    <property type="match status" value="1"/>
</dbReference>
<reference evidence="1 2" key="1">
    <citation type="submission" date="2018-10" db="EMBL/GenBank/DDBJ databases">
        <title>Sequencing the genomes of 1000 actinobacteria strains.</title>
        <authorList>
            <person name="Klenk H.-P."/>
        </authorList>
    </citation>
    <scope>NUCLEOTIDE SEQUENCE [LARGE SCALE GENOMIC DNA]</scope>
    <source>
        <strain evidence="1 2">DSM 45175</strain>
    </source>
</reference>
<dbReference type="EMBL" id="RBKT01000001">
    <property type="protein sequence ID" value="RKR87589.1"/>
    <property type="molecule type" value="Genomic_DNA"/>
</dbReference>
<name>A0A495JHR8_9ACTN</name>
<keyword evidence="2" id="KW-1185">Reference proteome</keyword>
<dbReference type="SUPFAM" id="SSF53335">
    <property type="entry name" value="S-adenosyl-L-methionine-dependent methyltransferases"/>
    <property type="match status" value="1"/>
</dbReference>
<accession>A0A495JHR8</accession>
<dbReference type="GO" id="GO:0032259">
    <property type="term" value="P:methylation"/>
    <property type="evidence" value="ECO:0007669"/>
    <property type="project" value="UniProtKB-KW"/>
</dbReference>
<dbReference type="PIRSF" id="PIRSF017393">
    <property type="entry name" value="MTase_SAV2177"/>
    <property type="match status" value="1"/>
</dbReference>
<dbReference type="Pfam" id="PF04672">
    <property type="entry name" value="Methyltransf_19"/>
    <property type="match status" value="1"/>
</dbReference>
<keyword evidence="1" id="KW-0489">Methyltransferase</keyword>
<comment type="caution">
    <text evidence="1">The sequence shown here is derived from an EMBL/GenBank/DDBJ whole genome shotgun (WGS) entry which is preliminary data.</text>
</comment>
<dbReference type="AlphaFoldDB" id="A0A495JHR8"/>
<proteinExistence type="predicted"/>
<dbReference type="InterPro" id="IPR006764">
    <property type="entry name" value="SAM_dep_MeTrfase_SAV2177_type"/>
</dbReference>